<evidence type="ECO:0000256" key="1">
    <source>
        <dbReference type="SAM" id="MobiDB-lite"/>
    </source>
</evidence>
<gene>
    <name evidence="2" type="ORF">QTO34_018092</name>
</gene>
<name>A0AA40I364_CNENI</name>
<comment type="caution">
    <text evidence="2">The sequence shown here is derived from an EMBL/GenBank/DDBJ whole genome shotgun (WGS) entry which is preliminary data.</text>
</comment>
<sequence length="425" mass="44644">MASGPGKLVLPRATKPPAAQQGSQRPGSPGLAAFLRFSPLHRHSMVYYYFQESVGKTASDHEIAGESSLSQNIGPTPHELAVRSVQGPVAAAWIGPEEQVTPNAGEQPGKVVRPYVSGVALSRTPAWGCTASLMSHVPEPVAEAPSQPVARAQMHAGSTEALPTSCGRPWGAATSGLPGVSAAHYQGASAPSAVPSAASLLSLLVMQSIGETLRPLWGLMDKCYPVATQRRRVRSGKKQASEATTPEAPRGLNDAAPKEERDILSPGERAGAGEGRVPGQGAASPTPAWKEVAEKKEVPGKRAPHPASLPPLRTLQSSQGAQTLPPQEGRPGSPQGASSPLPRDVDGRNPWCQPCSLSAPSSPATLALGKGSSDRDLQARLFMFVEASGVQSQEERPGGWAPQLLRKLWRGWFPGSDRPETQKHE</sequence>
<dbReference type="AlphaFoldDB" id="A0AA40I364"/>
<feature type="compositionally biased region" description="Polar residues" evidence="1">
    <location>
        <begin position="314"/>
        <end position="325"/>
    </location>
</feature>
<feature type="region of interest" description="Disordered" evidence="1">
    <location>
        <begin position="1"/>
        <end position="29"/>
    </location>
</feature>
<feature type="region of interest" description="Disordered" evidence="1">
    <location>
        <begin position="229"/>
        <end position="372"/>
    </location>
</feature>
<feature type="compositionally biased region" description="Low complexity" evidence="1">
    <location>
        <begin position="354"/>
        <end position="368"/>
    </location>
</feature>
<proteinExistence type="predicted"/>
<evidence type="ECO:0000313" key="3">
    <source>
        <dbReference type="Proteomes" id="UP001177744"/>
    </source>
</evidence>
<dbReference type="Proteomes" id="UP001177744">
    <property type="component" value="Unassembled WGS sequence"/>
</dbReference>
<organism evidence="2 3">
    <name type="scientific">Cnephaeus nilssonii</name>
    <name type="common">Northern bat</name>
    <name type="synonym">Eptesicus nilssonii</name>
    <dbReference type="NCBI Taxonomy" id="3371016"/>
    <lineage>
        <taxon>Eukaryota</taxon>
        <taxon>Metazoa</taxon>
        <taxon>Chordata</taxon>
        <taxon>Craniata</taxon>
        <taxon>Vertebrata</taxon>
        <taxon>Euteleostomi</taxon>
        <taxon>Mammalia</taxon>
        <taxon>Eutheria</taxon>
        <taxon>Laurasiatheria</taxon>
        <taxon>Chiroptera</taxon>
        <taxon>Yangochiroptera</taxon>
        <taxon>Vespertilionidae</taxon>
        <taxon>Cnephaeus</taxon>
    </lineage>
</organism>
<feature type="compositionally biased region" description="Basic and acidic residues" evidence="1">
    <location>
        <begin position="291"/>
        <end position="300"/>
    </location>
</feature>
<keyword evidence="3" id="KW-1185">Reference proteome</keyword>
<accession>A0AA40I364</accession>
<evidence type="ECO:0000313" key="2">
    <source>
        <dbReference type="EMBL" id="KAK1341675.1"/>
    </source>
</evidence>
<dbReference type="EMBL" id="JAULJE010000007">
    <property type="protein sequence ID" value="KAK1341675.1"/>
    <property type="molecule type" value="Genomic_DNA"/>
</dbReference>
<reference evidence="2" key="1">
    <citation type="submission" date="2023-06" db="EMBL/GenBank/DDBJ databases">
        <title>Reference genome for the Northern bat (Eptesicus nilssonii), a most northern bat species.</title>
        <authorList>
            <person name="Laine V.N."/>
            <person name="Pulliainen A.T."/>
            <person name="Lilley T.M."/>
        </authorList>
    </citation>
    <scope>NUCLEOTIDE SEQUENCE</scope>
    <source>
        <strain evidence="2">BLF_Eptnil</strain>
        <tissue evidence="2">Kidney</tissue>
    </source>
</reference>
<protein>
    <submittedName>
        <fullName evidence="2">Uncharacterized protein</fullName>
    </submittedName>
</protein>